<dbReference type="RefSeq" id="WP_229229638.1">
    <property type="nucleotide sequence ID" value="NZ_AP024525.1"/>
</dbReference>
<dbReference type="Pfam" id="PF00773">
    <property type="entry name" value="RNB"/>
    <property type="match status" value="1"/>
</dbReference>
<organism evidence="3 4">
    <name type="scientific">Sinomonas cyclohexanicum</name>
    <name type="common">Corynebacterium cyclohexanicum</name>
    <dbReference type="NCBI Taxonomy" id="322009"/>
    <lineage>
        <taxon>Bacteria</taxon>
        <taxon>Bacillati</taxon>
        <taxon>Actinomycetota</taxon>
        <taxon>Actinomycetes</taxon>
        <taxon>Micrococcales</taxon>
        <taxon>Micrococcaceae</taxon>
        <taxon>Sinomonas</taxon>
    </lineage>
</organism>
<evidence type="ECO:0000313" key="4">
    <source>
        <dbReference type="Proteomes" id="UP001319861"/>
    </source>
</evidence>
<dbReference type="SMART" id="SM00955">
    <property type="entry name" value="RNB"/>
    <property type="match status" value="1"/>
</dbReference>
<gene>
    <name evidence="3" type="ORF">SCMU_27090</name>
</gene>
<feature type="compositionally biased region" description="Low complexity" evidence="1">
    <location>
        <begin position="464"/>
        <end position="477"/>
    </location>
</feature>
<dbReference type="InterPro" id="IPR001900">
    <property type="entry name" value="RNase_II/R"/>
</dbReference>
<dbReference type="PANTHER" id="PTHR23355:SF42">
    <property type="entry name" value="RIBONUCLEASE II, CHLOROPLASTIC_MITOCHONDRIAL"/>
    <property type="match status" value="1"/>
</dbReference>
<proteinExistence type="predicted"/>
<reference evidence="3 4" key="1">
    <citation type="journal article" date="2021" name="J. Biosci. Bioeng.">
        <title>Identification and characterization of a chc gene cluster responsible for the aromatization pathway of cyclohexanecarboxylate degradation in Sinomonas cyclohexanicum ATCC 51369.</title>
        <authorList>
            <person name="Yamamoto T."/>
            <person name="Hasegawa Y."/>
            <person name="Lau P.C.K."/>
            <person name="Iwaki H."/>
        </authorList>
    </citation>
    <scope>NUCLEOTIDE SEQUENCE [LARGE SCALE GENOMIC DNA]</scope>
    <source>
        <strain evidence="3 4">ATCC 51369</strain>
    </source>
</reference>
<feature type="domain" description="RNB" evidence="2">
    <location>
        <begin position="62"/>
        <end position="380"/>
    </location>
</feature>
<dbReference type="InterPro" id="IPR050180">
    <property type="entry name" value="RNR_Ribonuclease"/>
</dbReference>
<feature type="region of interest" description="Disordered" evidence="1">
    <location>
        <begin position="463"/>
        <end position="495"/>
    </location>
</feature>
<dbReference type="InterPro" id="IPR040596">
    <property type="entry name" value="RNase_II_C_S1"/>
</dbReference>
<dbReference type="Pfam" id="PF18614">
    <property type="entry name" value="RNase_II_C_S1"/>
    <property type="match status" value="1"/>
</dbReference>
<dbReference type="InterPro" id="IPR012340">
    <property type="entry name" value="NA-bd_OB-fold"/>
</dbReference>
<dbReference type="Proteomes" id="UP001319861">
    <property type="component" value="Chromosome"/>
</dbReference>
<dbReference type="EMBL" id="AP024525">
    <property type="protein sequence ID" value="BCT76867.1"/>
    <property type="molecule type" value="Genomic_DNA"/>
</dbReference>
<evidence type="ECO:0000256" key="1">
    <source>
        <dbReference type="SAM" id="MobiDB-lite"/>
    </source>
</evidence>
<dbReference type="PANTHER" id="PTHR23355">
    <property type="entry name" value="RIBONUCLEASE"/>
    <property type="match status" value="1"/>
</dbReference>
<sequence length="521" mass="56058">MAHPLFTPKPAGPQAGPLAEASGTALTEAFAALREEFELASGYPGPALADAEAAIAAHRLPDADATDVEFVTIDPPTSTDLDQALHIARDGEGYRVRYAIADVPAFVRPEGELDAETRRRGQTIYAADSKVPLHPRDITDDAGSLLADEVRGAFVWDFALDPDGEVVDVGLSRSKVRSRAKLDYAQVQEQIDAGTAAEPLMLLQEVGLKRVELERKRGGASLNLPEQEIVPTDDGGYRIEIAAQRPVEDWNAQISLMTGMAAAKLMVDAQIGILRTMPAPDEKSLRHFRRQTQALGNPWDGSVPYGEYLRSLDATQPRQLAIMHAAAALFRGATYTPFDGEVPADPVQAAIAAPYAHTTAPLRRLVDRFVLVLCESIASDSDVPDWVRAALPELPGLMTASDQLAARVERACLELVEAAMLVHSVGQEFDAVVISGSKPAAGSTEGSEQRPGHARLAQPLDRISSSQNGQPTQQPQPFGTVQLSEPPVTGRCEGEMESGARVRVRLVRADVKARKVLFELA</sequence>
<name>A0ABM7PX47_SINCY</name>
<protein>
    <submittedName>
        <fullName evidence="3">Exoribonuclease R</fullName>
    </submittedName>
</protein>
<dbReference type="SUPFAM" id="SSF50249">
    <property type="entry name" value="Nucleic acid-binding proteins"/>
    <property type="match status" value="1"/>
</dbReference>
<evidence type="ECO:0000313" key="3">
    <source>
        <dbReference type="EMBL" id="BCT76867.1"/>
    </source>
</evidence>
<keyword evidence="4" id="KW-1185">Reference proteome</keyword>
<evidence type="ECO:0000259" key="2">
    <source>
        <dbReference type="SMART" id="SM00955"/>
    </source>
</evidence>
<accession>A0ABM7PX47</accession>